<organism evidence="2 3">
    <name type="scientific">Paenibacillus zeisoli</name>
    <dbReference type="NCBI Taxonomy" id="2496267"/>
    <lineage>
        <taxon>Bacteria</taxon>
        <taxon>Bacillati</taxon>
        <taxon>Bacillota</taxon>
        <taxon>Bacilli</taxon>
        <taxon>Bacillales</taxon>
        <taxon>Paenibacillaceae</taxon>
        <taxon>Paenibacillus</taxon>
    </lineage>
</organism>
<dbReference type="EMBL" id="RZNX01000003">
    <property type="protein sequence ID" value="RUT31736.1"/>
    <property type="molecule type" value="Genomic_DNA"/>
</dbReference>
<evidence type="ECO:0000313" key="2">
    <source>
        <dbReference type="EMBL" id="RUT31736.1"/>
    </source>
</evidence>
<dbReference type="InterPro" id="IPR016181">
    <property type="entry name" value="Acyl_CoA_acyltransferase"/>
</dbReference>
<dbReference type="PANTHER" id="PTHR43441:SF3">
    <property type="entry name" value="ACETYLTRANSFERASE"/>
    <property type="match status" value="1"/>
</dbReference>
<keyword evidence="3" id="KW-1185">Reference proteome</keyword>
<gene>
    <name evidence="2" type="ORF">EJP77_10125</name>
</gene>
<dbReference type="InterPro" id="IPR000182">
    <property type="entry name" value="GNAT_dom"/>
</dbReference>
<keyword evidence="2" id="KW-0808">Transferase</keyword>
<reference evidence="2 3" key="1">
    <citation type="submission" date="2018-12" db="EMBL/GenBank/DDBJ databases">
        <authorList>
            <person name="Sun L."/>
            <person name="Chen Z."/>
        </authorList>
    </citation>
    <scope>NUCLEOTIDE SEQUENCE [LARGE SCALE GENOMIC DNA]</scope>
    <source>
        <strain evidence="2 3">3-5-3</strain>
    </source>
</reference>
<comment type="caution">
    <text evidence="2">The sequence shown here is derived from an EMBL/GenBank/DDBJ whole genome shotgun (WGS) entry which is preliminary data.</text>
</comment>
<name>A0A3S1D652_9BACL</name>
<dbReference type="OrthoDB" id="9799321at2"/>
<dbReference type="PROSITE" id="PS51186">
    <property type="entry name" value="GNAT"/>
    <property type="match status" value="1"/>
</dbReference>
<feature type="domain" description="N-acetyltransferase" evidence="1">
    <location>
        <begin position="29"/>
        <end position="185"/>
    </location>
</feature>
<dbReference type="GO" id="GO:0008999">
    <property type="term" value="F:protein-N-terminal-alanine acetyltransferase activity"/>
    <property type="evidence" value="ECO:0007669"/>
    <property type="project" value="TreeGrafter"/>
</dbReference>
<dbReference type="RefSeq" id="WP_127199116.1">
    <property type="nucleotide sequence ID" value="NZ_RZNX01000003.1"/>
</dbReference>
<dbReference type="Pfam" id="PF13302">
    <property type="entry name" value="Acetyltransf_3"/>
    <property type="match status" value="1"/>
</dbReference>
<dbReference type="GO" id="GO:1990189">
    <property type="term" value="F:protein N-terminal-serine acetyltransferase activity"/>
    <property type="evidence" value="ECO:0007669"/>
    <property type="project" value="TreeGrafter"/>
</dbReference>
<evidence type="ECO:0000313" key="3">
    <source>
        <dbReference type="Proteomes" id="UP000272464"/>
    </source>
</evidence>
<evidence type="ECO:0000259" key="1">
    <source>
        <dbReference type="PROSITE" id="PS51186"/>
    </source>
</evidence>
<dbReference type="AlphaFoldDB" id="A0A3S1D652"/>
<proteinExistence type="predicted"/>
<dbReference type="SUPFAM" id="SSF55729">
    <property type="entry name" value="Acyl-CoA N-acyltransferases (Nat)"/>
    <property type="match status" value="1"/>
</dbReference>
<dbReference type="Gene3D" id="3.40.630.30">
    <property type="match status" value="1"/>
</dbReference>
<dbReference type="PANTHER" id="PTHR43441">
    <property type="entry name" value="RIBOSOMAL-PROTEIN-SERINE ACETYLTRANSFERASE"/>
    <property type="match status" value="1"/>
</dbReference>
<dbReference type="GO" id="GO:0005737">
    <property type="term" value="C:cytoplasm"/>
    <property type="evidence" value="ECO:0007669"/>
    <property type="project" value="TreeGrafter"/>
</dbReference>
<sequence length="190" mass="22003">MDNPMLISFPEEFETERMIIRAPRFGEGVLVNEAIRESVNELKPWLPFARNLPTVEESEVYVRRARLNFLERTDLALHLFDKHTNQFIGSSGLHRFDWEIRNFEIGYWLRTSRTGQGLAQEAVQGVADFAINRLEAKRLEIRCSPRNQASRRVAERAGFTQEGILRNADLDEFGAPADIMIWAKAKGYEY</sequence>
<protein>
    <submittedName>
        <fullName evidence="2">N-acetyltransferase</fullName>
    </submittedName>
</protein>
<dbReference type="Proteomes" id="UP000272464">
    <property type="component" value="Unassembled WGS sequence"/>
</dbReference>
<accession>A0A3S1D652</accession>
<dbReference type="InterPro" id="IPR051908">
    <property type="entry name" value="Ribosomal_N-acetyltransferase"/>
</dbReference>